<proteinExistence type="predicted"/>
<feature type="compositionally biased region" description="Basic and acidic residues" evidence="2">
    <location>
        <begin position="736"/>
        <end position="753"/>
    </location>
</feature>
<dbReference type="AlphaFoldDB" id="A0A8J1XUX8"/>
<feature type="coiled-coil region" evidence="1">
    <location>
        <begin position="396"/>
        <end position="434"/>
    </location>
</feature>
<feature type="compositionally biased region" description="Low complexity" evidence="2">
    <location>
        <begin position="552"/>
        <end position="563"/>
    </location>
</feature>
<dbReference type="PANTHER" id="PTHR45973">
    <property type="entry name" value="PROTEIN PHOSPHATASE 1 REGULATORY SUBUNIT SDS22-RELATED"/>
    <property type="match status" value="1"/>
</dbReference>
<feature type="region of interest" description="Disordered" evidence="2">
    <location>
        <begin position="759"/>
        <end position="779"/>
    </location>
</feature>
<gene>
    <name evidence="3" type="ORF">OFUS_LOCUS21552</name>
</gene>
<feature type="region of interest" description="Disordered" evidence="2">
    <location>
        <begin position="74"/>
        <end position="148"/>
    </location>
</feature>
<protein>
    <submittedName>
        <fullName evidence="3">Uncharacterized protein</fullName>
    </submittedName>
</protein>
<evidence type="ECO:0000256" key="1">
    <source>
        <dbReference type="SAM" id="Coils"/>
    </source>
</evidence>
<dbReference type="InterPro" id="IPR003591">
    <property type="entry name" value="Leu-rich_rpt_typical-subtyp"/>
</dbReference>
<reference evidence="3" key="1">
    <citation type="submission" date="2022-03" db="EMBL/GenBank/DDBJ databases">
        <authorList>
            <person name="Martin C."/>
        </authorList>
    </citation>
    <scope>NUCLEOTIDE SEQUENCE</scope>
</reference>
<feature type="region of interest" description="Disordered" evidence="2">
    <location>
        <begin position="466"/>
        <end position="563"/>
    </location>
</feature>
<dbReference type="InterPro" id="IPR032675">
    <property type="entry name" value="LRR_dom_sf"/>
</dbReference>
<name>A0A8J1XUX8_OWEFU</name>
<evidence type="ECO:0000313" key="4">
    <source>
        <dbReference type="Proteomes" id="UP000749559"/>
    </source>
</evidence>
<feature type="region of interest" description="Disordered" evidence="2">
    <location>
        <begin position="735"/>
        <end position="754"/>
    </location>
</feature>
<dbReference type="InterPro" id="IPR050576">
    <property type="entry name" value="Cilia_flagella_integrity"/>
</dbReference>
<dbReference type="OrthoDB" id="1939344at2759"/>
<dbReference type="SMART" id="SM00369">
    <property type="entry name" value="LRR_TYP"/>
    <property type="match status" value="3"/>
</dbReference>
<dbReference type="FunFam" id="3.80.10.10:FF:000323">
    <property type="entry name" value="Leucine-rich repeat-containing protein 49 isoform 1"/>
    <property type="match status" value="1"/>
</dbReference>
<feature type="compositionally biased region" description="Polar residues" evidence="2">
    <location>
        <begin position="483"/>
        <end position="492"/>
    </location>
</feature>
<evidence type="ECO:0000256" key="2">
    <source>
        <dbReference type="SAM" id="MobiDB-lite"/>
    </source>
</evidence>
<dbReference type="SMART" id="SM00365">
    <property type="entry name" value="LRR_SD22"/>
    <property type="match status" value="6"/>
</dbReference>
<evidence type="ECO:0000313" key="3">
    <source>
        <dbReference type="EMBL" id="CAH1797224.1"/>
    </source>
</evidence>
<dbReference type="Pfam" id="PF14580">
    <property type="entry name" value="LRR_9"/>
    <property type="match status" value="1"/>
</dbReference>
<dbReference type="Proteomes" id="UP000749559">
    <property type="component" value="Unassembled WGS sequence"/>
</dbReference>
<feature type="compositionally biased region" description="Polar residues" evidence="2">
    <location>
        <begin position="7"/>
        <end position="17"/>
    </location>
</feature>
<dbReference type="PROSITE" id="PS51450">
    <property type="entry name" value="LRR"/>
    <property type="match status" value="7"/>
</dbReference>
<feature type="compositionally biased region" description="Polar residues" evidence="2">
    <location>
        <begin position="541"/>
        <end position="551"/>
    </location>
</feature>
<dbReference type="SUPFAM" id="SSF52058">
    <property type="entry name" value="L domain-like"/>
    <property type="match status" value="1"/>
</dbReference>
<keyword evidence="4" id="KW-1185">Reference proteome</keyword>
<dbReference type="Gene3D" id="3.80.10.10">
    <property type="entry name" value="Ribonuclease Inhibitor"/>
    <property type="match status" value="2"/>
</dbReference>
<feature type="compositionally biased region" description="Polar residues" evidence="2">
    <location>
        <begin position="502"/>
        <end position="523"/>
    </location>
</feature>
<comment type="caution">
    <text evidence="3">The sequence shown here is derived from an EMBL/GenBank/DDBJ whole genome shotgun (WGS) entry which is preliminary data.</text>
</comment>
<dbReference type="EMBL" id="CAIIXF020000010">
    <property type="protein sequence ID" value="CAH1797224.1"/>
    <property type="molecule type" value="Genomic_DNA"/>
</dbReference>
<feature type="region of interest" description="Disordered" evidence="2">
    <location>
        <begin position="1"/>
        <end position="29"/>
    </location>
</feature>
<dbReference type="PANTHER" id="PTHR45973:SF8">
    <property type="entry name" value="LEUCINE-RICH REPEAT-CONTAINING PROTEIN 49"/>
    <property type="match status" value="1"/>
</dbReference>
<dbReference type="InterPro" id="IPR001611">
    <property type="entry name" value="Leu-rich_rpt"/>
</dbReference>
<keyword evidence="1" id="KW-0175">Coiled coil</keyword>
<accession>A0A8J1XUX8</accession>
<organism evidence="3 4">
    <name type="scientific">Owenia fusiformis</name>
    <name type="common">Polychaete worm</name>
    <dbReference type="NCBI Taxonomy" id="6347"/>
    <lineage>
        <taxon>Eukaryota</taxon>
        <taxon>Metazoa</taxon>
        <taxon>Spiralia</taxon>
        <taxon>Lophotrochozoa</taxon>
        <taxon>Annelida</taxon>
        <taxon>Polychaeta</taxon>
        <taxon>Sedentaria</taxon>
        <taxon>Canalipalpata</taxon>
        <taxon>Sabellida</taxon>
        <taxon>Oweniida</taxon>
        <taxon>Oweniidae</taxon>
        <taxon>Owenia</taxon>
    </lineage>
</organism>
<sequence length="840" mass="94300">MYHYSKPRNNPRTSVNPKENIVYGPQGQGLGLQASGSAINERLQRQHSEVKVAQNVGTTRAPQDLLNNNSLIKRISQSAEMTHTVDKTERNRNKRQQYSPSSAVAHDLTNATSVNSDEGDPSRPYSASSGDKRMRSKSRSKSRTESRSGVILPGDRVVFAESPSAPGVPIVYRTPEERSANPDRLNLDRRKLEICPILEGEDQLRLLNYQHNLISKIQHLSSFKRLIFLDLYDNQIEEISGLSALKSLRVLMLGKNRIKKIENLEPLMKLDVLDLHGNMINKIEKLRHLVELRVLNLAGNNISLVDSLMGMDALAELNLRRNKITHVADIDNLPSLQRLFLSFNEITCFEDISCLAESTSLSEVSLDGNPFAQDASYKQTVLRHMHQLRQLDMKRVAEEERRIAAVMARKEEEKKRESNKAAQLKEKRRLAIKNAQRQWEVMQGSIIGKTGALGRMPELYANHIGTYPSSEITPPSRLGSGSGESPQPNNTHYPPDEEELESLTSQRSELITGRSSRPTSAKSSHSDLPPPHPWKHERPMSDTTPNMGNQASQSNSSSSLSTSRSGKNLCHLAELEGDTLNLYGTGSLEALDRNWGIQAAGAVTSVIFKFIDFDEIVKHLHKIRARFPSVVSLTFNSTNISCLRQLNALASVRRLDNLVITENGNPITQFTLWKIYTLFRLAHFSIRKINDVEVTASDIVSAEKLFGTLAHITTSQLPQSRLLALLGKKQMQALTEKGKKSPDDYQKLSERSTVESVGRAGLTYNSEPSSSKTQEKKTKQQFSMNYIKDLTTQAIMTDKKKQTLQKVWPQIFYDLVQNAVIDMADPGSYMKRCMEQLEKG</sequence>